<organism evidence="4">
    <name type="scientific">uncultured Cytophagales bacterium</name>
    <dbReference type="NCBI Taxonomy" id="158755"/>
    <lineage>
        <taxon>Bacteria</taxon>
        <taxon>Pseudomonadati</taxon>
        <taxon>Bacteroidota</taxon>
        <taxon>Sphingobacteriia</taxon>
        <taxon>Sphingobacteriales</taxon>
        <taxon>environmental samples</taxon>
    </lineage>
</organism>
<keyword evidence="2" id="KW-0812">Transmembrane</keyword>
<name>A0A6J4KJY1_9SPHI</name>
<evidence type="ECO:0000256" key="1">
    <source>
        <dbReference type="SAM" id="MobiDB-lite"/>
    </source>
</evidence>
<feature type="region of interest" description="Disordered" evidence="1">
    <location>
        <begin position="114"/>
        <end position="196"/>
    </location>
</feature>
<dbReference type="InterPro" id="IPR027383">
    <property type="entry name" value="Znf_put"/>
</dbReference>
<evidence type="ECO:0000313" key="4">
    <source>
        <dbReference type="EMBL" id="CAA9308097.1"/>
    </source>
</evidence>
<feature type="domain" description="Putative zinc-finger" evidence="3">
    <location>
        <begin position="12"/>
        <end position="39"/>
    </location>
</feature>
<proteinExistence type="predicted"/>
<reference evidence="4" key="1">
    <citation type="submission" date="2020-02" db="EMBL/GenBank/DDBJ databases">
        <authorList>
            <person name="Meier V. D."/>
        </authorList>
    </citation>
    <scope>NUCLEOTIDE SEQUENCE</scope>
    <source>
        <strain evidence="4">AVDCRST_MAG56</strain>
    </source>
</reference>
<gene>
    <name evidence="4" type="ORF">AVDCRST_MAG56-5991</name>
</gene>
<dbReference type="InterPro" id="IPR041916">
    <property type="entry name" value="Anti_sigma_zinc_sf"/>
</dbReference>
<feature type="compositionally biased region" description="Low complexity" evidence="1">
    <location>
        <begin position="118"/>
        <end position="130"/>
    </location>
</feature>
<evidence type="ECO:0000259" key="3">
    <source>
        <dbReference type="Pfam" id="PF13490"/>
    </source>
</evidence>
<feature type="transmembrane region" description="Helical" evidence="2">
    <location>
        <begin position="77"/>
        <end position="104"/>
    </location>
</feature>
<keyword evidence="2" id="KW-0472">Membrane</keyword>
<dbReference type="Gene3D" id="1.10.10.1320">
    <property type="entry name" value="Anti-sigma factor, zinc-finger domain"/>
    <property type="match status" value="1"/>
</dbReference>
<keyword evidence="2" id="KW-1133">Transmembrane helix</keyword>
<evidence type="ECO:0000256" key="2">
    <source>
        <dbReference type="SAM" id="Phobius"/>
    </source>
</evidence>
<dbReference type="Pfam" id="PF13490">
    <property type="entry name" value="zf-HC2"/>
    <property type="match status" value="1"/>
</dbReference>
<dbReference type="AlphaFoldDB" id="A0A6J4KJY1"/>
<protein>
    <recommendedName>
        <fullName evidence="3">Putative zinc-finger domain-containing protein</fullName>
    </recommendedName>
</protein>
<feature type="non-terminal residue" evidence="4">
    <location>
        <position position="196"/>
    </location>
</feature>
<dbReference type="EMBL" id="CADCTQ010000492">
    <property type="protein sequence ID" value="CAA9308097.1"/>
    <property type="molecule type" value="Genomic_DNA"/>
</dbReference>
<accession>A0A6J4KJY1</accession>
<sequence>MPSRPPREHLSHDLIGQYLFGKLPERTRNRVERHLLECEFCSDAVDGYSGQPNPLTAGRQLDDLRSRLNKRVNRFRLVLPFGMQPYAVAASVVLLVTCTLAVWLTIHLSSKPAPAPQAVRVTPPAATRAVPPTPAAELPPAGQPDERVAVTPGAEGEEAPLAEAPAQPDSIPAAANELLPAVEGPRSGEAQIAEKP</sequence>